<feature type="active site" evidence="11">
    <location>
        <position position="379"/>
    </location>
</feature>
<keyword evidence="6 12" id="KW-1133">Transmembrane helix</keyword>
<evidence type="ECO:0000256" key="12">
    <source>
        <dbReference type="SAM" id="Phobius"/>
    </source>
</evidence>
<comment type="similarity">
    <text evidence="3 10">Belongs to the thiolase-like superfamily. Chalcone/stilbene synthases family.</text>
</comment>
<evidence type="ECO:0000256" key="3">
    <source>
        <dbReference type="ARBA" id="ARBA00005531"/>
    </source>
</evidence>
<feature type="active site" evidence="11">
    <location>
        <position position="375"/>
    </location>
</feature>
<dbReference type="Gene3D" id="3.40.47.10">
    <property type="match status" value="1"/>
</dbReference>
<evidence type="ECO:0000256" key="1">
    <source>
        <dbReference type="ARBA" id="ARBA00004370"/>
    </source>
</evidence>
<dbReference type="Pfam" id="PF08541">
    <property type="entry name" value="ACP_syn_III_C"/>
    <property type="match status" value="1"/>
</dbReference>
<accession>A0A9Q0HG65</accession>
<name>A0A9Q0HG65_9MAGN</name>
<evidence type="ECO:0000256" key="10">
    <source>
        <dbReference type="PIRNR" id="PIRNR036417"/>
    </source>
</evidence>
<comment type="pathway">
    <text evidence="2 10">Lipid metabolism; fatty acid biosynthesis.</text>
</comment>
<evidence type="ECO:0000256" key="8">
    <source>
        <dbReference type="ARBA" id="ARBA00023315"/>
    </source>
</evidence>
<dbReference type="PIRSF" id="PIRSF036417">
    <property type="entry name" value="3-ktacl-CoA_syn"/>
    <property type="match status" value="1"/>
</dbReference>
<keyword evidence="5 12" id="KW-0812">Transmembrane</keyword>
<dbReference type="PANTHER" id="PTHR31561">
    <property type="entry name" value="3-KETOACYL-COA SYNTHASE"/>
    <property type="match status" value="1"/>
</dbReference>
<keyword evidence="8 10" id="KW-0012">Acyltransferase</keyword>
<evidence type="ECO:0000256" key="5">
    <source>
        <dbReference type="ARBA" id="ARBA00022692"/>
    </source>
</evidence>
<dbReference type="Proteomes" id="UP001141806">
    <property type="component" value="Unassembled WGS sequence"/>
</dbReference>
<dbReference type="CDD" id="cd00831">
    <property type="entry name" value="CHS_like"/>
    <property type="match status" value="1"/>
</dbReference>
<dbReference type="InterPro" id="IPR016039">
    <property type="entry name" value="Thiolase-like"/>
</dbReference>
<evidence type="ECO:0000259" key="14">
    <source>
        <dbReference type="Pfam" id="PF08541"/>
    </source>
</evidence>
<dbReference type="InterPro" id="IPR013601">
    <property type="entry name" value="FAE1_typ3_polyketide_synth"/>
</dbReference>
<dbReference type="Pfam" id="PF08392">
    <property type="entry name" value="FAE1_CUT1_RppA"/>
    <property type="match status" value="1"/>
</dbReference>
<keyword evidence="16" id="KW-1185">Reference proteome</keyword>
<keyword evidence="4 10" id="KW-0808">Transferase</keyword>
<dbReference type="GO" id="GO:0009922">
    <property type="term" value="F:fatty acid elongase activity"/>
    <property type="evidence" value="ECO:0007669"/>
    <property type="project" value="UniProtKB-EC"/>
</dbReference>
<dbReference type="InterPro" id="IPR013747">
    <property type="entry name" value="ACP_syn_III_C"/>
</dbReference>
<dbReference type="GO" id="GO:0016020">
    <property type="term" value="C:membrane"/>
    <property type="evidence" value="ECO:0007669"/>
    <property type="project" value="UniProtKB-SubCell"/>
</dbReference>
<feature type="domain" description="Beta-ketoacyl-[acyl-carrier-protein] synthase III C-terminal" evidence="14">
    <location>
        <begin position="342"/>
        <end position="421"/>
    </location>
</feature>
<dbReference type="SUPFAM" id="SSF53901">
    <property type="entry name" value="Thiolase-like"/>
    <property type="match status" value="2"/>
</dbReference>
<evidence type="ECO:0000256" key="9">
    <source>
        <dbReference type="ARBA" id="ARBA00047375"/>
    </source>
</evidence>
<dbReference type="OrthoDB" id="329835at2759"/>
<organism evidence="15 16">
    <name type="scientific">Protea cynaroides</name>
    <dbReference type="NCBI Taxonomy" id="273540"/>
    <lineage>
        <taxon>Eukaryota</taxon>
        <taxon>Viridiplantae</taxon>
        <taxon>Streptophyta</taxon>
        <taxon>Embryophyta</taxon>
        <taxon>Tracheophyta</taxon>
        <taxon>Spermatophyta</taxon>
        <taxon>Magnoliopsida</taxon>
        <taxon>Proteales</taxon>
        <taxon>Proteaceae</taxon>
        <taxon>Protea</taxon>
    </lineage>
</organism>
<comment type="subcellular location">
    <subcellularLocation>
        <location evidence="1">Membrane</location>
    </subcellularLocation>
</comment>
<protein>
    <recommendedName>
        <fullName evidence="10">3-ketoacyl-CoA synthase</fullName>
        <ecNumber evidence="10">2.3.1.-</ecNumber>
    </recommendedName>
</protein>
<feature type="active site" evidence="11">
    <location>
        <position position="178"/>
    </location>
</feature>
<dbReference type="EC" id="2.3.1.-" evidence="10"/>
<evidence type="ECO:0000259" key="13">
    <source>
        <dbReference type="Pfam" id="PF08392"/>
    </source>
</evidence>
<feature type="domain" description="FAE" evidence="13">
    <location>
        <begin position="34"/>
        <end position="322"/>
    </location>
</feature>
<dbReference type="FunFam" id="3.40.47.10:FF:000028">
    <property type="entry name" value="3-ketoacyl-CoA synthase"/>
    <property type="match status" value="1"/>
</dbReference>
<evidence type="ECO:0000313" key="15">
    <source>
        <dbReference type="EMBL" id="KAJ4964133.1"/>
    </source>
</evidence>
<feature type="active site" evidence="11">
    <location>
        <position position="346"/>
    </location>
</feature>
<evidence type="ECO:0000313" key="16">
    <source>
        <dbReference type="Proteomes" id="UP001141806"/>
    </source>
</evidence>
<comment type="caution">
    <text evidence="15">The sequence shown here is derived from an EMBL/GenBank/DDBJ whole genome shotgun (WGS) entry which is preliminary data.</text>
</comment>
<dbReference type="InterPro" id="IPR012392">
    <property type="entry name" value="3-ktacl-CoA_syn"/>
</dbReference>
<evidence type="ECO:0000256" key="4">
    <source>
        <dbReference type="ARBA" id="ARBA00022679"/>
    </source>
</evidence>
<dbReference type="GO" id="GO:0006633">
    <property type="term" value="P:fatty acid biosynthetic process"/>
    <property type="evidence" value="ECO:0007669"/>
    <property type="project" value="InterPro"/>
</dbReference>
<evidence type="ECO:0000256" key="2">
    <source>
        <dbReference type="ARBA" id="ARBA00005194"/>
    </source>
</evidence>
<sequence length="445" mass="50708">MVISLMEDVKQLWLFHQHNIFIYAAIMILVSLLYMATRPSTIYLLDHCCYRGQPHQKARFHQFMEHSSKVDDFHESSLEFQRRILERSGIGEETYVPSGMCEIPPCMSLAFAREEAHQVIFGALDSLFLKTSINPKDIGILVINCSLFNPIPSLSSMIINKYKLSKTIKNFTLSGMGCSAGIISIGLARDLLRIHRTTSYAVVVSTENITQNWYFGNNKSMLIPNCLFRVGGAAILLSNNSGDRRRAKYKLLHVVRTHHGDDDKSFYCIHQDQDKDGKVGISLSKDLTWIAAEALKANLTTLGPLVLPIREQLYFITVWVRRMLLGDKVRPYVPDFKLAFMHFCIHAGGKALIDKVRKELRLLAVHVEPSRMTLHRFGNTSSSSIWYELAYIEAKRRMRKGHRVCQLSLGSGFKCNNAVWEALSDIKPTPTVPWDDCIHRYPVET</sequence>
<evidence type="ECO:0000256" key="6">
    <source>
        <dbReference type="ARBA" id="ARBA00022989"/>
    </source>
</evidence>
<dbReference type="EMBL" id="JAMYWD010000008">
    <property type="protein sequence ID" value="KAJ4964133.1"/>
    <property type="molecule type" value="Genomic_DNA"/>
</dbReference>
<proteinExistence type="inferred from homology"/>
<feature type="active site" evidence="11">
    <location>
        <position position="258"/>
    </location>
</feature>
<feature type="active site" evidence="11">
    <location>
        <position position="342"/>
    </location>
</feature>
<keyword evidence="7 12" id="KW-0472">Membrane</keyword>
<dbReference type="AlphaFoldDB" id="A0A9Q0HG65"/>
<reference evidence="15" key="1">
    <citation type="journal article" date="2023" name="Plant J.">
        <title>The genome of the king protea, Protea cynaroides.</title>
        <authorList>
            <person name="Chang J."/>
            <person name="Duong T.A."/>
            <person name="Schoeman C."/>
            <person name="Ma X."/>
            <person name="Roodt D."/>
            <person name="Barker N."/>
            <person name="Li Z."/>
            <person name="Van de Peer Y."/>
            <person name="Mizrachi E."/>
        </authorList>
    </citation>
    <scope>NUCLEOTIDE SEQUENCE</scope>
    <source>
        <tissue evidence="15">Young leaves</tissue>
    </source>
</reference>
<gene>
    <name evidence="15" type="ORF">NE237_024072</name>
</gene>
<evidence type="ECO:0000256" key="7">
    <source>
        <dbReference type="ARBA" id="ARBA00023136"/>
    </source>
</evidence>
<evidence type="ECO:0000256" key="11">
    <source>
        <dbReference type="PIRSR" id="PIRSR036417-1"/>
    </source>
</evidence>
<feature type="transmembrane region" description="Helical" evidence="12">
    <location>
        <begin position="20"/>
        <end position="37"/>
    </location>
</feature>
<comment type="catalytic activity">
    <reaction evidence="9">
        <text>a very-long-chain acyl-CoA + malonyl-CoA + H(+) = a very-long-chain 3-oxoacyl-CoA + CO2 + CoA</text>
        <dbReference type="Rhea" id="RHEA:32727"/>
        <dbReference type="ChEBI" id="CHEBI:15378"/>
        <dbReference type="ChEBI" id="CHEBI:16526"/>
        <dbReference type="ChEBI" id="CHEBI:57287"/>
        <dbReference type="ChEBI" id="CHEBI:57384"/>
        <dbReference type="ChEBI" id="CHEBI:90725"/>
        <dbReference type="ChEBI" id="CHEBI:90736"/>
        <dbReference type="EC" id="2.3.1.199"/>
    </reaction>
</comment>